<organism evidence="1 2">
    <name type="scientific">Rhizobium leguminosarum</name>
    <dbReference type="NCBI Taxonomy" id="384"/>
    <lineage>
        <taxon>Bacteria</taxon>
        <taxon>Pseudomonadati</taxon>
        <taxon>Pseudomonadota</taxon>
        <taxon>Alphaproteobacteria</taxon>
        <taxon>Hyphomicrobiales</taxon>
        <taxon>Rhizobiaceae</taxon>
        <taxon>Rhizobium/Agrobacterium group</taxon>
        <taxon>Rhizobium</taxon>
    </lineage>
</organism>
<name>A0ACD5EZY7_RHILE</name>
<reference evidence="1" key="1">
    <citation type="submission" date="2024-10" db="EMBL/GenBank/DDBJ databases">
        <title>Strain of Rhizobium-related bacteria isolated fromm roots of Vavilovia formosa.</title>
        <authorList>
            <person name="Kimeklis A."/>
            <person name="Afonin A."/>
        </authorList>
    </citation>
    <scope>NUCLEOTIDE SEQUENCE</scope>
    <source>
        <strain evidence="1">Vaf12</strain>
    </source>
</reference>
<proteinExistence type="predicted"/>
<dbReference type="EMBL" id="CP171844">
    <property type="protein sequence ID" value="XKQ38532.1"/>
    <property type="molecule type" value="Genomic_DNA"/>
</dbReference>
<accession>A0ACD5EZY7</accession>
<sequence length="292" mass="32627">MIHEVGASKTVPGSFDALIAQYYKSSAFTTLERSTQSTYRNQIEQFRKDHGPKPVSALKAKHVDALLGAVAAKSTAQAHKLRKRLATLMRLAVKWEFTTENPMLHAERIKHKTKGYEPWTEDDIAKFYSHWPQGTSQRIAVEILLFTGLRRSDVVRLGRQHIQNDRIVTKIKKSGDMVEVSIPIHASFRQVLDTITHNHLNLIVTAYGSARSDKAFTNWIIEAAREAGLPPHRSPHGLRKAACIRLAQAGCSALEIMSITGHKNLAEVETYVREANKMKLADNAIAKAYGIA</sequence>
<dbReference type="Proteomes" id="UP000076193">
    <property type="component" value="Chromosome"/>
</dbReference>
<evidence type="ECO:0000313" key="2">
    <source>
        <dbReference type="Proteomes" id="UP000076193"/>
    </source>
</evidence>
<evidence type="ECO:0000313" key="1">
    <source>
        <dbReference type="EMBL" id="XKQ38532.1"/>
    </source>
</evidence>
<protein>
    <submittedName>
        <fullName evidence="1">Tyrosine-type recombinase/integrase</fullName>
    </submittedName>
</protein>
<gene>
    <name evidence="1" type="ORF">A4A59_015480</name>
</gene>